<sequence length="186" mass="20633">MEVTSILKDPKPQRPCPAKRVGFRLAEVQKLVDIDNDDATNKDMNKSSNEAKVEVKKMDAFEPVSQLQKGKSFDLSTPTFDSNIPTIKTSKPVDSIKVKTDEVPANVTTSILKDPVHPKRPCPTKRVGFRCAEVQVFDSSGDENVIVPQDVTTSIQKLQRPSPAKRVGLRMAEVQVFDSSDDETCF</sequence>
<protein>
    <submittedName>
        <fullName evidence="2">Uncharacterized protein</fullName>
    </submittedName>
</protein>
<evidence type="ECO:0000313" key="1">
    <source>
        <dbReference type="Proteomes" id="UP000887579"/>
    </source>
</evidence>
<accession>A0AC34FV96</accession>
<proteinExistence type="predicted"/>
<organism evidence="1 2">
    <name type="scientific">Panagrolaimus sp. ES5</name>
    <dbReference type="NCBI Taxonomy" id="591445"/>
    <lineage>
        <taxon>Eukaryota</taxon>
        <taxon>Metazoa</taxon>
        <taxon>Ecdysozoa</taxon>
        <taxon>Nematoda</taxon>
        <taxon>Chromadorea</taxon>
        <taxon>Rhabditida</taxon>
        <taxon>Tylenchina</taxon>
        <taxon>Panagrolaimomorpha</taxon>
        <taxon>Panagrolaimoidea</taxon>
        <taxon>Panagrolaimidae</taxon>
        <taxon>Panagrolaimus</taxon>
    </lineage>
</organism>
<dbReference type="Proteomes" id="UP000887579">
    <property type="component" value="Unplaced"/>
</dbReference>
<dbReference type="WBParaSite" id="ES5_v2.g21398.t1">
    <property type="protein sequence ID" value="ES5_v2.g21398.t1"/>
    <property type="gene ID" value="ES5_v2.g21398"/>
</dbReference>
<reference evidence="2" key="1">
    <citation type="submission" date="2022-11" db="UniProtKB">
        <authorList>
            <consortium name="WormBaseParasite"/>
        </authorList>
    </citation>
    <scope>IDENTIFICATION</scope>
</reference>
<name>A0AC34FV96_9BILA</name>
<evidence type="ECO:0000313" key="2">
    <source>
        <dbReference type="WBParaSite" id="ES5_v2.g21398.t1"/>
    </source>
</evidence>